<dbReference type="PANTHER" id="PTHR46044:SF14">
    <property type="entry name" value="ARYLACETONITRILASE"/>
    <property type="match status" value="1"/>
</dbReference>
<dbReference type="InterPro" id="IPR036526">
    <property type="entry name" value="C-N_Hydrolase_sf"/>
</dbReference>
<evidence type="ECO:0000259" key="5">
    <source>
        <dbReference type="Pfam" id="PF00795"/>
    </source>
</evidence>
<dbReference type="Proteomes" id="UP000248340">
    <property type="component" value="Unassembled WGS sequence"/>
</dbReference>
<dbReference type="EMBL" id="KZ821711">
    <property type="protein sequence ID" value="PYH80218.1"/>
    <property type="molecule type" value="Genomic_DNA"/>
</dbReference>
<sequence length="219" mass="24316">MLDLISPDAPPNKPGLYSQWSQPLLIGDIDFNPNPSYLLTETLPLPWQLHPPPRSASPSTQAEPVWLDLDATVDKTCALIAEAASQGAQLIAFPECLCISQASISHTGAILTLRRKIKATHMERTDFVRRRVRRVSRQRRGHAARPDGRLLSELIPPTEEGIIYADLDQDEIDKAKAFVDVVGHYSWPDLLWLGVGAKDRRHLRDDEGKTLESGSGASR</sequence>
<comment type="similarity">
    <text evidence="1">Belongs to the carbon-nitrogen hydrolase superfamily. Nitrilase family.</text>
</comment>
<dbReference type="Gene3D" id="3.60.110.10">
    <property type="entry name" value="Carbon-nitrogen hydrolase"/>
    <property type="match status" value="1"/>
</dbReference>
<feature type="domain" description="CN hydrolase" evidence="5">
    <location>
        <begin position="60"/>
        <end position="96"/>
    </location>
</feature>
<dbReference type="AlphaFoldDB" id="A0A319CX50"/>
<dbReference type="GeneID" id="37139766"/>
<dbReference type="InterPro" id="IPR044149">
    <property type="entry name" value="Nitrilases_CHs"/>
</dbReference>
<evidence type="ECO:0000256" key="4">
    <source>
        <dbReference type="ARBA" id="ARBA00039045"/>
    </source>
</evidence>
<evidence type="ECO:0000256" key="1">
    <source>
        <dbReference type="ARBA" id="ARBA00008129"/>
    </source>
</evidence>
<dbReference type="InterPro" id="IPR003010">
    <property type="entry name" value="C-N_Hydrolase"/>
</dbReference>
<dbReference type="PANTHER" id="PTHR46044">
    <property type="entry name" value="NITRILASE"/>
    <property type="match status" value="1"/>
</dbReference>
<accession>A0A319CX50</accession>
<evidence type="ECO:0000256" key="3">
    <source>
        <dbReference type="ARBA" id="ARBA00036406"/>
    </source>
</evidence>
<protein>
    <recommendedName>
        <fullName evidence="4">nitrilase</fullName>
        <ecNumber evidence="4">3.5.5.1</ecNumber>
    </recommendedName>
</protein>
<comment type="catalytic activity">
    <reaction evidence="3">
        <text>a nitrile + 2 H2O = a carboxylate + NH4(+)</text>
        <dbReference type="Rhea" id="RHEA:21724"/>
        <dbReference type="ChEBI" id="CHEBI:15377"/>
        <dbReference type="ChEBI" id="CHEBI:18379"/>
        <dbReference type="ChEBI" id="CHEBI:28938"/>
        <dbReference type="ChEBI" id="CHEBI:29067"/>
        <dbReference type="EC" id="3.5.5.1"/>
    </reaction>
</comment>
<evidence type="ECO:0000256" key="2">
    <source>
        <dbReference type="ARBA" id="ARBA00022801"/>
    </source>
</evidence>
<dbReference type="GO" id="GO:0000257">
    <property type="term" value="F:nitrilase activity"/>
    <property type="evidence" value="ECO:0007669"/>
    <property type="project" value="UniProtKB-EC"/>
</dbReference>
<evidence type="ECO:0000313" key="6">
    <source>
        <dbReference type="EMBL" id="PYH80218.1"/>
    </source>
</evidence>
<dbReference type="RefSeq" id="XP_025490418.1">
    <property type="nucleotide sequence ID" value="XM_025637025.1"/>
</dbReference>
<dbReference type="VEuPathDB" id="FungiDB:BO82DRAFT_366011"/>
<organism evidence="6 7">
    <name type="scientific">Aspergillus uvarum CBS 121591</name>
    <dbReference type="NCBI Taxonomy" id="1448315"/>
    <lineage>
        <taxon>Eukaryota</taxon>
        <taxon>Fungi</taxon>
        <taxon>Dikarya</taxon>
        <taxon>Ascomycota</taxon>
        <taxon>Pezizomycotina</taxon>
        <taxon>Eurotiomycetes</taxon>
        <taxon>Eurotiomycetidae</taxon>
        <taxon>Eurotiales</taxon>
        <taxon>Aspergillaceae</taxon>
        <taxon>Aspergillus</taxon>
        <taxon>Aspergillus subgen. Circumdati</taxon>
    </lineage>
</organism>
<dbReference type="Pfam" id="PF00795">
    <property type="entry name" value="CN_hydrolase"/>
    <property type="match status" value="1"/>
</dbReference>
<name>A0A319CX50_9EURO</name>
<dbReference type="STRING" id="1448315.A0A319CX50"/>
<keyword evidence="7" id="KW-1185">Reference proteome</keyword>
<dbReference type="OrthoDB" id="10250282at2759"/>
<dbReference type="EC" id="3.5.5.1" evidence="4"/>
<keyword evidence="2" id="KW-0378">Hydrolase</keyword>
<dbReference type="SUPFAM" id="SSF56317">
    <property type="entry name" value="Carbon-nitrogen hydrolase"/>
    <property type="match status" value="1"/>
</dbReference>
<proteinExistence type="inferred from homology"/>
<evidence type="ECO:0000313" key="7">
    <source>
        <dbReference type="Proteomes" id="UP000248340"/>
    </source>
</evidence>
<reference evidence="6 7" key="1">
    <citation type="submission" date="2016-12" db="EMBL/GenBank/DDBJ databases">
        <title>The genomes of Aspergillus section Nigri reveals drivers in fungal speciation.</title>
        <authorList>
            <consortium name="DOE Joint Genome Institute"/>
            <person name="Vesth T.C."/>
            <person name="Nybo J."/>
            <person name="Theobald S."/>
            <person name="Brandl J."/>
            <person name="Frisvad J.C."/>
            <person name="Nielsen K.F."/>
            <person name="Lyhne E.K."/>
            <person name="Kogle M.E."/>
            <person name="Kuo A."/>
            <person name="Riley R."/>
            <person name="Clum A."/>
            <person name="Nolan M."/>
            <person name="Lipzen A."/>
            <person name="Salamov A."/>
            <person name="Henrissat B."/>
            <person name="Wiebenga A."/>
            <person name="De Vries R.P."/>
            <person name="Grigoriev I.V."/>
            <person name="Mortensen U.H."/>
            <person name="Andersen M.R."/>
            <person name="Baker S.E."/>
        </authorList>
    </citation>
    <scope>NUCLEOTIDE SEQUENCE [LARGE SCALE GENOMIC DNA]</scope>
    <source>
        <strain evidence="6 7">CBS 121591</strain>
    </source>
</reference>
<gene>
    <name evidence="6" type="ORF">BO82DRAFT_366011</name>
</gene>